<evidence type="ECO:0000313" key="2">
    <source>
        <dbReference type="EMBL" id="MCU9595052.1"/>
    </source>
</evidence>
<protein>
    <recommendedName>
        <fullName evidence="4">Copper amine oxidase-like N-terminal domain-containing protein</fullName>
    </recommendedName>
</protein>
<keyword evidence="1" id="KW-1133">Transmembrane helix</keyword>
<organism evidence="2 3">
    <name type="scientific">Pallidibacillus thermolactis</name>
    <dbReference type="NCBI Taxonomy" id="251051"/>
    <lineage>
        <taxon>Bacteria</taxon>
        <taxon>Bacillati</taxon>
        <taxon>Bacillota</taxon>
        <taxon>Bacilli</taxon>
        <taxon>Bacillales</taxon>
        <taxon>Bacillaceae</taxon>
        <taxon>Pallidibacillus</taxon>
    </lineage>
</organism>
<dbReference type="EMBL" id="JAOUSE010000037">
    <property type="protein sequence ID" value="MCU9595052.1"/>
    <property type="molecule type" value="Genomic_DNA"/>
</dbReference>
<reference evidence="2 3" key="1">
    <citation type="submission" date="2022-10" db="EMBL/GenBank/DDBJ databases">
        <title>Description of Fervidibacillus gen. nov. in the family Fervidibacillaceae fam. nov. with two species, Fervidibacillus albus sp. nov., and Fervidibacillus halotolerans sp. nov., isolated from tidal flat sediments.</title>
        <authorList>
            <person name="Kwon K.K."/>
            <person name="Yang S.-H."/>
        </authorList>
    </citation>
    <scope>NUCLEOTIDE SEQUENCE [LARGE SCALE GENOMIC DNA]</scope>
    <source>
        <strain evidence="2 3">DSM 23332</strain>
    </source>
</reference>
<gene>
    <name evidence="2" type="ORF">OEV82_11455</name>
</gene>
<keyword evidence="1" id="KW-0812">Transmembrane</keyword>
<keyword evidence="1" id="KW-0472">Membrane</keyword>
<comment type="caution">
    <text evidence="2">The sequence shown here is derived from an EMBL/GenBank/DDBJ whole genome shotgun (WGS) entry which is preliminary data.</text>
</comment>
<proteinExistence type="predicted"/>
<sequence length="465" mass="55518">MRKSLWWIFLLCSLIFSVVIYWQWTEFTVGSTYREINNIEQQIEIKQRADRLLISHTFYNVDGEDITVRYPKSATNFRCGNKQSRKCPQTLNIDHDNVNFRYEIQFDAHQNTSILQDWYVTLEKMKTSLTTIHIAVDKEVSGTWITAAPLVYNEELDHVRYFSFVSEDEEHFPLIWHKKPLSYMNYDKKVSVYHDGEIDKDQLSFLKKFTNDSDKKYPIILLTDQMSPQWFPSLVITTKHEKKLEQAWTEQFLLTNFWNGDEEERWLFALLATYITNIKPTSELQPYIKELQENVSDIEKQQLINNILRTKGFITAEKMDDYLGKIKKMKTSFFKRCLSNLGKPEVMYFTLDKPIVLHGETVLNEPAIVWNHHLYFPFEPVVKQFGFNFTHISNHEYYLANGVDMYRLYRNRDFFIFNEEKYGFFLDQSIDPIIVVDEKIYVTEKVFTDIFHFGVIHLSDQVYIY</sequence>
<evidence type="ECO:0000313" key="3">
    <source>
        <dbReference type="Proteomes" id="UP001208656"/>
    </source>
</evidence>
<keyword evidence="3" id="KW-1185">Reference proteome</keyword>
<feature type="transmembrane region" description="Helical" evidence="1">
    <location>
        <begin position="5"/>
        <end position="24"/>
    </location>
</feature>
<name>A0ABT2WM38_9BACI</name>
<dbReference type="Proteomes" id="UP001208656">
    <property type="component" value="Unassembled WGS sequence"/>
</dbReference>
<evidence type="ECO:0008006" key="4">
    <source>
        <dbReference type="Google" id="ProtNLM"/>
    </source>
</evidence>
<accession>A0ABT2WM38</accession>
<dbReference type="RefSeq" id="WP_263061959.1">
    <property type="nucleotide sequence ID" value="NZ_JAOUSE010000037.1"/>
</dbReference>
<evidence type="ECO:0000256" key="1">
    <source>
        <dbReference type="SAM" id="Phobius"/>
    </source>
</evidence>